<evidence type="ECO:0000313" key="2">
    <source>
        <dbReference type="Proteomes" id="UP000032900"/>
    </source>
</evidence>
<dbReference type="AlphaFoldDB" id="A0A0E9LWQ7"/>
<dbReference type="RefSeq" id="WP_062123458.1">
    <property type="nucleotide sequence ID" value="NZ_BAZW01000008.1"/>
</dbReference>
<reference evidence="1 2" key="1">
    <citation type="journal article" date="2015" name="Microbes Environ.">
        <title>Distribution and evolution of nitrogen fixation genes in the phylum bacteroidetes.</title>
        <authorList>
            <person name="Inoue J."/>
            <person name="Oshima K."/>
            <person name="Suda W."/>
            <person name="Sakamoto M."/>
            <person name="Iino T."/>
            <person name="Noda S."/>
            <person name="Hongoh Y."/>
            <person name="Hattori M."/>
            <person name="Ohkuma M."/>
        </authorList>
    </citation>
    <scope>NUCLEOTIDE SEQUENCE [LARGE SCALE GENOMIC DNA]</scope>
    <source>
        <strain evidence="1">JCM 15548</strain>
    </source>
</reference>
<dbReference type="EMBL" id="BAZW01000008">
    <property type="protein sequence ID" value="GAO29310.1"/>
    <property type="molecule type" value="Genomic_DNA"/>
</dbReference>
<name>A0A0E9LWQ7_9BACT</name>
<proteinExistence type="predicted"/>
<organism evidence="1 2">
    <name type="scientific">Geofilum rubicundum JCM 15548</name>
    <dbReference type="NCBI Taxonomy" id="1236989"/>
    <lineage>
        <taxon>Bacteria</taxon>
        <taxon>Pseudomonadati</taxon>
        <taxon>Bacteroidota</taxon>
        <taxon>Bacteroidia</taxon>
        <taxon>Marinilabiliales</taxon>
        <taxon>Marinilabiliaceae</taxon>
        <taxon>Geofilum</taxon>
    </lineage>
</organism>
<evidence type="ECO:0008006" key="3">
    <source>
        <dbReference type="Google" id="ProtNLM"/>
    </source>
</evidence>
<sequence length="219" mass="24868">MLRYIFISVLFFLSLSVRSQVVQEVVEVPRGFTLGVNLAGPINKLFDTDRTGISFLTRINLKEDLFFIGEAGFENVNFEKTAYHYDSNGTFIRVGAEMDVLPKKEEGSKDNLLVGLQYGFALQEQGSSYFLVENGYWEDYTGRMGSNTINTHWIELSGGPRAELFKNFYMSWNLHIRVSVASNNASLMEPYIVPGFGNGDSRLNAGFSYVLEYMIPWTR</sequence>
<dbReference type="STRING" id="1236989.JCM15548_11484"/>
<dbReference type="Pfam" id="PF19515">
    <property type="entry name" value="DUF6048"/>
    <property type="match status" value="1"/>
</dbReference>
<accession>A0A0E9LWQ7</accession>
<dbReference type="InterPro" id="IPR046111">
    <property type="entry name" value="DUF6048"/>
</dbReference>
<protein>
    <recommendedName>
        <fullName evidence="3">Outer membrane protein beta-barrel domain-containing protein</fullName>
    </recommendedName>
</protein>
<evidence type="ECO:0000313" key="1">
    <source>
        <dbReference type="EMBL" id="GAO29310.1"/>
    </source>
</evidence>
<gene>
    <name evidence="1" type="ORF">JCM15548_11484</name>
</gene>
<dbReference type="Proteomes" id="UP000032900">
    <property type="component" value="Unassembled WGS sequence"/>
</dbReference>
<comment type="caution">
    <text evidence="1">The sequence shown here is derived from an EMBL/GenBank/DDBJ whole genome shotgun (WGS) entry which is preliminary data.</text>
</comment>
<dbReference type="OrthoDB" id="1082206at2"/>
<keyword evidence="2" id="KW-1185">Reference proteome</keyword>